<feature type="transmembrane region" description="Helical" evidence="1">
    <location>
        <begin position="35"/>
        <end position="57"/>
    </location>
</feature>
<accession>A0A0K0CVB9</accession>
<keyword evidence="1" id="KW-1133">Transmembrane helix</keyword>
<reference evidence="2" key="1">
    <citation type="submission" date="2012-09" db="EMBL/GenBank/DDBJ databases">
        <authorList>
            <person name="Martin A.A."/>
        </authorList>
    </citation>
    <scope>NUCLEOTIDE SEQUENCE</scope>
</reference>
<keyword evidence="1" id="KW-0812">Transmembrane</keyword>
<name>A0A0K0CVB9_ANGCA</name>
<evidence type="ECO:0000256" key="1">
    <source>
        <dbReference type="SAM" id="Phobius"/>
    </source>
</evidence>
<organism evidence="2 3">
    <name type="scientific">Angiostrongylus cantonensis</name>
    <name type="common">Rat lungworm</name>
    <dbReference type="NCBI Taxonomy" id="6313"/>
    <lineage>
        <taxon>Eukaryota</taxon>
        <taxon>Metazoa</taxon>
        <taxon>Ecdysozoa</taxon>
        <taxon>Nematoda</taxon>
        <taxon>Chromadorea</taxon>
        <taxon>Rhabditida</taxon>
        <taxon>Rhabditina</taxon>
        <taxon>Rhabditomorpha</taxon>
        <taxon>Strongyloidea</taxon>
        <taxon>Metastrongylidae</taxon>
        <taxon>Angiostrongylus</taxon>
    </lineage>
</organism>
<dbReference type="WBParaSite" id="ACAC_0000126001-mRNA-1">
    <property type="protein sequence ID" value="ACAC_0000126001-mRNA-1"/>
    <property type="gene ID" value="ACAC_0000126001"/>
</dbReference>
<evidence type="ECO:0000313" key="2">
    <source>
        <dbReference type="Proteomes" id="UP000035642"/>
    </source>
</evidence>
<evidence type="ECO:0000313" key="3">
    <source>
        <dbReference type="WBParaSite" id="ACAC_0000126001-mRNA-1"/>
    </source>
</evidence>
<reference evidence="3" key="2">
    <citation type="submission" date="2017-02" db="UniProtKB">
        <authorList>
            <consortium name="WormBaseParasite"/>
        </authorList>
    </citation>
    <scope>IDENTIFICATION</scope>
</reference>
<protein>
    <submittedName>
        <fullName evidence="3">Uncharacterized protein</fullName>
    </submittedName>
</protein>
<proteinExistence type="predicted"/>
<sequence length="91" mass="9790">MEADRKSWNDTGVDVVAGIPDVAIVATAFDSAEGFVVALAAFVAVTAIVVVVADIAYRSQHPRLSLMVGGKKLITKAFFVMLRVSLRMHKE</sequence>
<dbReference type="AlphaFoldDB" id="A0A0K0CVB9"/>
<keyword evidence="2" id="KW-1185">Reference proteome</keyword>
<keyword evidence="1" id="KW-0472">Membrane</keyword>
<dbReference type="Proteomes" id="UP000035642">
    <property type="component" value="Unassembled WGS sequence"/>
</dbReference>